<dbReference type="PANTHER" id="PTHR33360:SF2">
    <property type="entry name" value="TRANSPOSASE FOR INSERTION SEQUENCE ELEMENT IS200"/>
    <property type="match status" value="1"/>
</dbReference>
<accession>A0ABZ0IXN7</accession>
<name>A0ABZ0IXN7_9BACT</name>
<dbReference type="EMBL" id="CP136051">
    <property type="protein sequence ID" value="WOK09793.1"/>
    <property type="molecule type" value="Genomic_DNA"/>
</dbReference>
<gene>
    <name evidence="2" type="ORF">RT717_00310</name>
</gene>
<dbReference type="InterPro" id="IPR002686">
    <property type="entry name" value="Transposase_17"/>
</dbReference>
<sequence>MTGIVQTHKHKMLSINGMPDHIHVFFGMRPTQSLSDLMQDIKGSSSKWVNTNKFSRVKFEWQEGYGAFSYSKSQVSNVIDYIENQEIHHQKITFLDEYKEFLNKFEIDYDERYLFKDLE</sequence>
<dbReference type="SUPFAM" id="SSF143422">
    <property type="entry name" value="Transposase IS200-like"/>
    <property type="match status" value="1"/>
</dbReference>
<protein>
    <submittedName>
        <fullName evidence="2">Transposase</fullName>
    </submittedName>
</protein>
<reference evidence="2 3" key="1">
    <citation type="journal article" date="2023" name="Microbiol. Resour. Announc.">
        <title>Complete Genome Sequence of Imperialibacter roseus strain P4T.</title>
        <authorList>
            <person name="Tizabi D.R."/>
            <person name="Bachvaroff T."/>
            <person name="Hill R.T."/>
        </authorList>
    </citation>
    <scope>NUCLEOTIDE SEQUENCE [LARGE SCALE GENOMIC DNA]</scope>
    <source>
        <strain evidence="2 3">P4T</strain>
    </source>
</reference>
<proteinExistence type="predicted"/>
<evidence type="ECO:0000259" key="1">
    <source>
        <dbReference type="SMART" id="SM01321"/>
    </source>
</evidence>
<dbReference type="Proteomes" id="UP001302349">
    <property type="component" value="Chromosome"/>
</dbReference>
<dbReference type="SMART" id="SM01321">
    <property type="entry name" value="Y1_Tnp"/>
    <property type="match status" value="1"/>
</dbReference>
<feature type="domain" description="Transposase IS200-like" evidence="1">
    <location>
        <begin position="1"/>
        <end position="85"/>
    </location>
</feature>
<keyword evidence="3" id="KW-1185">Reference proteome</keyword>
<dbReference type="Gene3D" id="3.30.70.1290">
    <property type="entry name" value="Transposase IS200-like"/>
    <property type="match status" value="1"/>
</dbReference>
<dbReference type="Pfam" id="PF01797">
    <property type="entry name" value="Y1_Tnp"/>
    <property type="match status" value="1"/>
</dbReference>
<evidence type="ECO:0000313" key="2">
    <source>
        <dbReference type="EMBL" id="WOK09793.1"/>
    </source>
</evidence>
<evidence type="ECO:0000313" key="3">
    <source>
        <dbReference type="Proteomes" id="UP001302349"/>
    </source>
</evidence>
<dbReference type="InterPro" id="IPR036515">
    <property type="entry name" value="Transposase_17_sf"/>
</dbReference>
<organism evidence="2 3">
    <name type="scientific">Imperialibacter roseus</name>
    <dbReference type="NCBI Taxonomy" id="1324217"/>
    <lineage>
        <taxon>Bacteria</taxon>
        <taxon>Pseudomonadati</taxon>
        <taxon>Bacteroidota</taxon>
        <taxon>Cytophagia</taxon>
        <taxon>Cytophagales</taxon>
        <taxon>Flammeovirgaceae</taxon>
        <taxon>Imperialibacter</taxon>
    </lineage>
</organism>
<dbReference type="PANTHER" id="PTHR33360">
    <property type="entry name" value="TRANSPOSASE FOR INSERTION SEQUENCE ELEMENT IS200"/>
    <property type="match status" value="1"/>
</dbReference>